<evidence type="ECO:0000259" key="2">
    <source>
        <dbReference type="Pfam" id="PF04715"/>
    </source>
</evidence>
<feature type="domain" description="Chorismate-utilising enzyme C-terminal" evidence="1">
    <location>
        <begin position="151"/>
        <end position="407"/>
    </location>
</feature>
<dbReference type="InterPro" id="IPR019999">
    <property type="entry name" value="Anth_synth_I-like"/>
</dbReference>
<dbReference type="InterPro" id="IPR005801">
    <property type="entry name" value="ADC_synthase"/>
</dbReference>
<keyword evidence="4" id="KW-1185">Reference proteome</keyword>
<accession>A0A3S3QGU2</accession>
<dbReference type="EMBL" id="SAYW01000001">
    <property type="protein sequence ID" value="RWU09813.1"/>
    <property type="molecule type" value="Genomic_DNA"/>
</dbReference>
<gene>
    <name evidence="3" type="ORF">DPV69_00255</name>
</gene>
<dbReference type="PANTHER" id="PTHR11236:SF50">
    <property type="entry name" value="AMINODEOXYCHORISMATE SYNTHASE COMPONENT 1"/>
    <property type="match status" value="1"/>
</dbReference>
<evidence type="ECO:0000313" key="3">
    <source>
        <dbReference type="EMBL" id="RWU09813.1"/>
    </source>
</evidence>
<dbReference type="GO" id="GO:0000162">
    <property type="term" value="P:L-tryptophan biosynthetic process"/>
    <property type="evidence" value="ECO:0007669"/>
    <property type="project" value="TreeGrafter"/>
</dbReference>
<proteinExistence type="predicted"/>
<dbReference type="OrthoDB" id="9803598at2"/>
<dbReference type="Pfam" id="PF04715">
    <property type="entry name" value="Anth_synt_I_N"/>
    <property type="match status" value="1"/>
</dbReference>
<evidence type="ECO:0000259" key="1">
    <source>
        <dbReference type="Pfam" id="PF00425"/>
    </source>
</evidence>
<dbReference type="InterPro" id="IPR006805">
    <property type="entry name" value="Anth_synth_I_N"/>
</dbReference>
<dbReference type="PANTHER" id="PTHR11236">
    <property type="entry name" value="AMINOBENZOATE/ANTHRANILATE SYNTHASE"/>
    <property type="match status" value="1"/>
</dbReference>
<comment type="caution">
    <text evidence="3">The sequence shown here is derived from an EMBL/GenBank/DDBJ whole genome shotgun (WGS) entry which is preliminary data.</text>
</comment>
<dbReference type="GO" id="GO:0046820">
    <property type="term" value="F:4-amino-4-deoxychorismate synthase activity"/>
    <property type="evidence" value="ECO:0007669"/>
    <property type="project" value="TreeGrafter"/>
</dbReference>
<protein>
    <submittedName>
        <fullName evidence="3">Anthranilate synthase component I family protein</fullName>
    </submittedName>
</protein>
<dbReference type="Pfam" id="PF00425">
    <property type="entry name" value="Chorismate_bind"/>
    <property type="match status" value="1"/>
</dbReference>
<dbReference type="InterPro" id="IPR015890">
    <property type="entry name" value="Chorismate_C"/>
</dbReference>
<dbReference type="PRINTS" id="PR00095">
    <property type="entry name" value="ANTSNTHASEI"/>
</dbReference>
<dbReference type="Gene3D" id="3.60.120.10">
    <property type="entry name" value="Anthranilate synthase"/>
    <property type="match status" value="1"/>
</dbReference>
<reference evidence="3 4" key="1">
    <citation type="submission" date="2018-06" db="EMBL/GenBank/DDBJ databases">
        <title>Pedobacter endophyticus sp. nov., an endophytic bacterium isolated from a leaf of Triticum aestivum.</title>
        <authorList>
            <person name="Zhang L."/>
        </authorList>
    </citation>
    <scope>NUCLEOTIDE SEQUENCE [LARGE SCALE GENOMIC DNA]</scope>
    <source>
        <strain evidence="3 4">CM134L-2</strain>
    </source>
</reference>
<sequence>MNPTQIQVFKQKALQYAASFEVCSYLDSHHYSDKYGKHDCLIAFGVKEELFASVGQAFSALKTFVEQHQDWMFGLLSYDLKNEVEVLEDPKTDLLNFPDLYFFVPQYLISIKDSQISVLKGEQTVVDEILQLKIAEESLTAPVNIKNRLSKQAYLDKLESIKQHIKRGDVYEMNFCQEFFDDHAEIDPLLVYNKLKAVSPTPFSGFLKIRDQFVLSATPERFLAKNGRQLTSQPIKGTAKRSENPTEDHQIKTALRNSEKEQAENVMIVDLVRNDLTKSAVKGTVKVDELFGIYSFPQVHQMISSISCELSSNLHFVDAIKNTFPMGSMTGAPKLRAMQLIDQYEVSKRGVYSGSIGYISPNGDFDFSVVIRSILYNATNKYLSFQVGGAITYQSESEKEYEECLLKASAIMSILKN</sequence>
<evidence type="ECO:0000313" key="4">
    <source>
        <dbReference type="Proteomes" id="UP000284120"/>
    </source>
</evidence>
<dbReference type="AlphaFoldDB" id="A0A3S3QGU2"/>
<organism evidence="3 4">
    <name type="scientific">Pedobacter chitinilyticus</name>
    <dbReference type="NCBI Taxonomy" id="2233776"/>
    <lineage>
        <taxon>Bacteria</taxon>
        <taxon>Pseudomonadati</taxon>
        <taxon>Bacteroidota</taxon>
        <taxon>Sphingobacteriia</taxon>
        <taxon>Sphingobacteriales</taxon>
        <taxon>Sphingobacteriaceae</taxon>
        <taxon>Pedobacter</taxon>
    </lineage>
</organism>
<dbReference type="SUPFAM" id="SSF56322">
    <property type="entry name" value="ADC synthase"/>
    <property type="match status" value="1"/>
</dbReference>
<name>A0A3S3QGU2_9SPHI</name>
<dbReference type="Proteomes" id="UP000284120">
    <property type="component" value="Unassembled WGS sequence"/>
</dbReference>
<feature type="domain" description="Anthranilate synthase component I N-terminal" evidence="2">
    <location>
        <begin position="72"/>
        <end position="111"/>
    </location>
</feature>
<dbReference type="RefSeq" id="WP_113645254.1">
    <property type="nucleotide sequence ID" value="NZ_QMHN01000001.1"/>
</dbReference>